<name>A0A0S2UNL5_CAMJU</name>
<protein>
    <recommendedName>
        <fullName evidence="2">DUF115 domain-containing protein</fullName>
    </recommendedName>
</protein>
<reference evidence="1" key="1">
    <citation type="journal article" date="2015" name="PLoS ONE">
        <title>Updated Campylobacter jejuni Capsule PCR Multiplex Typing System and Its Application to Clinical Isolates from South and Southeast Asia.</title>
        <authorList>
            <person name="Poly F."/>
            <person name="Serichantalergs O."/>
            <person name="Kuroiwa J."/>
            <person name="Pootong P."/>
            <person name="Mason C."/>
            <person name="Guerry P."/>
            <person name="Parker C.T."/>
        </authorList>
    </citation>
    <scope>NUCLEOTIDE SEQUENCE</scope>
    <source>
        <strain evidence="1">RM3419</strain>
    </source>
</reference>
<organism evidence="1">
    <name type="scientific">Campylobacter jejuni subsp. jejuni</name>
    <dbReference type="NCBI Taxonomy" id="32022"/>
    <lineage>
        <taxon>Bacteria</taxon>
        <taxon>Pseudomonadati</taxon>
        <taxon>Campylobacterota</taxon>
        <taxon>Epsilonproteobacteria</taxon>
        <taxon>Campylobacterales</taxon>
        <taxon>Campylobacteraceae</taxon>
        <taxon>Campylobacter</taxon>
    </lineage>
</organism>
<proteinExistence type="predicted"/>
<accession>A0A0S2UNL5</accession>
<evidence type="ECO:0000313" key="1">
    <source>
        <dbReference type="EMBL" id="ALP69078.1"/>
    </source>
</evidence>
<dbReference type="Gene3D" id="3.90.1480.10">
    <property type="entry name" value="Alpha-2,3-sialyltransferase"/>
    <property type="match status" value="1"/>
</dbReference>
<gene>
    <name evidence="1" type="ORF">HS18.37</name>
</gene>
<dbReference type="EMBL" id="KT932997">
    <property type="protein sequence ID" value="ALP69078.1"/>
    <property type="molecule type" value="Genomic_DNA"/>
</dbReference>
<sequence length="286" mass="32755">MGLRMKNITSELKKQILCCSNLSNKMDLLKNKYKGDICYILTAGPSLNDIDKKNIKSKLRDKLVFSIKQTFNIAPEIVDFHLLNPWNYTLYNHKKNNNTIIASTRVDNDPLTPGLQSDMVFNITGVGSKVSPDYAYANRLAIKKNFEDYLFTKTLDRPWGPGIIYELAIYLALHLGVSKIIILGWDIGVLNSNKMAHFYDDKNPQVLNIKKNILKQNDKLSFIRMLTDKVFKKVNIYNEPGFVRDDVKIIAESTSSLFYWLKSKNVDLEIISSKSLADQIIPRVEL</sequence>
<evidence type="ECO:0008006" key="2">
    <source>
        <dbReference type="Google" id="ProtNLM"/>
    </source>
</evidence>
<dbReference type="AlphaFoldDB" id="A0A0S2UNL5"/>